<gene>
    <name evidence="2" type="ORF">HHI_08303</name>
</gene>
<dbReference type="Gene3D" id="3.40.630.30">
    <property type="match status" value="1"/>
</dbReference>
<dbReference type="Pfam" id="PF13673">
    <property type="entry name" value="Acetyltransf_10"/>
    <property type="match status" value="1"/>
</dbReference>
<dbReference type="PANTHER" id="PTHR43451">
    <property type="entry name" value="ACETYLTRANSFERASE (GNAT) FAMILY PROTEIN"/>
    <property type="match status" value="1"/>
</dbReference>
<name>A0A059FWA6_9PROT</name>
<evidence type="ECO:0000259" key="1">
    <source>
        <dbReference type="PROSITE" id="PS51186"/>
    </source>
</evidence>
<dbReference type="GO" id="GO:0016747">
    <property type="term" value="F:acyltransferase activity, transferring groups other than amino-acyl groups"/>
    <property type="evidence" value="ECO:0007669"/>
    <property type="project" value="InterPro"/>
</dbReference>
<dbReference type="PROSITE" id="PS51186">
    <property type="entry name" value="GNAT"/>
    <property type="match status" value="1"/>
</dbReference>
<dbReference type="AlphaFoldDB" id="A0A059FWA6"/>
<dbReference type="InterPro" id="IPR052564">
    <property type="entry name" value="N-acetyltrans/Recomb-assoc"/>
</dbReference>
<evidence type="ECO:0000313" key="3">
    <source>
        <dbReference type="Proteomes" id="UP000025061"/>
    </source>
</evidence>
<comment type="caution">
    <text evidence="2">The sequence shown here is derived from an EMBL/GenBank/DDBJ whole genome shotgun (WGS) entry which is preliminary data.</text>
</comment>
<keyword evidence="2" id="KW-0808">Transferase</keyword>
<dbReference type="PANTHER" id="PTHR43451:SF1">
    <property type="entry name" value="ACETYLTRANSFERASE"/>
    <property type="match status" value="1"/>
</dbReference>
<dbReference type="InterPro" id="IPR016181">
    <property type="entry name" value="Acyl_CoA_acyltransferase"/>
</dbReference>
<dbReference type="Proteomes" id="UP000025061">
    <property type="component" value="Unassembled WGS sequence"/>
</dbReference>
<dbReference type="PATRIC" id="fig|1280951.3.peg.1676"/>
<accession>A0A059FWA6</accession>
<proteinExistence type="predicted"/>
<dbReference type="EMBL" id="ARYI01000006">
    <property type="protein sequence ID" value="KCZ94781.1"/>
    <property type="molecule type" value="Genomic_DNA"/>
</dbReference>
<feature type="domain" description="N-acetyltransferase" evidence="1">
    <location>
        <begin position="5"/>
        <end position="157"/>
    </location>
</feature>
<organism evidence="2 3">
    <name type="scientific">Hyphomonas hirschiana VP5</name>
    <dbReference type="NCBI Taxonomy" id="1280951"/>
    <lineage>
        <taxon>Bacteria</taxon>
        <taxon>Pseudomonadati</taxon>
        <taxon>Pseudomonadota</taxon>
        <taxon>Alphaproteobacteria</taxon>
        <taxon>Hyphomonadales</taxon>
        <taxon>Hyphomonadaceae</taxon>
        <taxon>Hyphomonas</taxon>
    </lineage>
</organism>
<sequence length="158" mass="17434">MGGDVQIRRANPADFAALGEVFHDAVRHGADLYSPAQRAAWSPAPRAGRDWDDTLSGQHVWMAEENGQALGFLTLRPDGYIDLAYIRAAAQGRGLLGRLYREAEDGARQLGLTRLWTDASLHAKPPFESVGFAVTLPETVIRNGEAFKRFQMEKRLNG</sequence>
<protein>
    <submittedName>
        <fullName evidence="2">Acetyltransferase</fullName>
    </submittedName>
</protein>
<dbReference type="InterPro" id="IPR000182">
    <property type="entry name" value="GNAT_dom"/>
</dbReference>
<reference evidence="2 3" key="1">
    <citation type="submission" date="2013-04" db="EMBL/GenBank/DDBJ databases">
        <title>Hyphomonas hirschiana VP5 Genome Sequencing.</title>
        <authorList>
            <person name="Lai Q."/>
            <person name="Shao Z."/>
        </authorList>
    </citation>
    <scope>NUCLEOTIDE SEQUENCE [LARGE SCALE GENOMIC DNA]</scope>
    <source>
        <strain evidence="2 3">VP5</strain>
    </source>
</reference>
<evidence type="ECO:0000313" key="2">
    <source>
        <dbReference type="EMBL" id="KCZ94781.1"/>
    </source>
</evidence>
<dbReference type="CDD" id="cd04301">
    <property type="entry name" value="NAT_SF"/>
    <property type="match status" value="1"/>
</dbReference>
<keyword evidence="3" id="KW-1185">Reference proteome</keyword>
<dbReference type="SUPFAM" id="SSF55729">
    <property type="entry name" value="Acyl-CoA N-acyltransferases (Nat)"/>
    <property type="match status" value="1"/>
</dbReference>